<protein>
    <recommendedName>
        <fullName evidence="5">RING-type E3 ubiquitin transferase</fullName>
        <ecNumber evidence="5">2.3.2.27</ecNumber>
    </recommendedName>
    <alternativeName>
        <fullName evidence="18">Peroxin-10</fullName>
    </alternativeName>
</protein>
<evidence type="ECO:0000256" key="20">
    <source>
        <dbReference type="SAM" id="MobiDB-lite"/>
    </source>
</evidence>
<evidence type="ECO:0000256" key="6">
    <source>
        <dbReference type="ARBA" id="ARBA00022448"/>
    </source>
</evidence>
<dbReference type="Pfam" id="PF04757">
    <property type="entry name" value="Pex2_Pex12"/>
    <property type="match status" value="1"/>
</dbReference>
<dbReference type="SUPFAM" id="SSF57850">
    <property type="entry name" value="RING/U-box"/>
    <property type="match status" value="1"/>
</dbReference>
<evidence type="ECO:0000256" key="17">
    <source>
        <dbReference type="ARBA" id="ARBA00023140"/>
    </source>
</evidence>
<keyword evidence="6" id="KW-0813">Transport</keyword>
<keyword evidence="8" id="KW-0808">Transferase</keyword>
<keyword evidence="9" id="KW-0812">Transmembrane</keyword>
<comment type="subcellular location">
    <subcellularLocation>
        <location evidence="2">Peroxisome membrane</location>
        <topology evidence="2">Multi-pass membrane protein</topology>
    </subcellularLocation>
</comment>
<dbReference type="GO" id="GO:0005778">
    <property type="term" value="C:peroxisomal membrane"/>
    <property type="evidence" value="ECO:0007669"/>
    <property type="project" value="UniProtKB-SubCell"/>
</dbReference>
<keyword evidence="15" id="KW-1133">Transmembrane helix</keyword>
<dbReference type="GO" id="GO:0061630">
    <property type="term" value="F:ubiquitin protein ligase activity"/>
    <property type="evidence" value="ECO:0007669"/>
    <property type="project" value="UniProtKB-EC"/>
</dbReference>
<evidence type="ECO:0000256" key="15">
    <source>
        <dbReference type="ARBA" id="ARBA00022989"/>
    </source>
</evidence>
<evidence type="ECO:0000256" key="10">
    <source>
        <dbReference type="ARBA" id="ARBA00022723"/>
    </source>
</evidence>
<dbReference type="InterPro" id="IPR013083">
    <property type="entry name" value="Znf_RING/FYVE/PHD"/>
</dbReference>
<keyword evidence="14" id="KW-0653">Protein transport</keyword>
<name>A0A3N4LSE4_9PEZI</name>
<evidence type="ECO:0000256" key="12">
    <source>
        <dbReference type="ARBA" id="ARBA00022786"/>
    </source>
</evidence>
<organism evidence="22 23">
    <name type="scientific">Terfezia boudieri ATCC MYA-4762</name>
    <dbReference type="NCBI Taxonomy" id="1051890"/>
    <lineage>
        <taxon>Eukaryota</taxon>
        <taxon>Fungi</taxon>
        <taxon>Dikarya</taxon>
        <taxon>Ascomycota</taxon>
        <taxon>Pezizomycotina</taxon>
        <taxon>Pezizomycetes</taxon>
        <taxon>Pezizales</taxon>
        <taxon>Pezizaceae</taxon>
        <taxon>Terfezia</taxon>
    </lineage>
</organism>
<dbReference type="InterPro" id="IPR025654">
    <property type="entry name" value="PEX2/10"/>
</dbReference>
<feature type="region of interest" description="Disordered" evidence="20">
    <location>
        <begin position="1"/>
        <end position="20"/>
    </location>
</feature>
<feature type="domain" description="RING-type" evidence="21">
    <location>
        <begin position="315"/>
        <end position="353"/>
    </location>
</feature>
<dbReference type="OrthoDB" id="6270329at2759"/>
<dbReference type="PANTHER" id="PTHR23350:SF0">
    <property type="entry name" value="PEROXISOME BIOGENESIS FACTOR 10"/>
    <property type="match status" value="1"/>
</dbReference>
<evidence type="ECO:0000256" key="5">
    <source>
        <dbReference type="ARBA" id="ARBA00012483"/>
    </source>
</evidence>
<keyword evidence="16" id="KW-0472">Membrane</keyword>
<gene>
    <name evidence="22" type="ORF">L211DRAFT_59429</name>
</gene>
<evidence type="ECO:0000256" key="19">
    <source>
        <dbReference type="PROSITE-ProRule" id="PRU00175"/>
    </source>
</evidence>
<evidence type="ECO:0000256" key="18">
    <source>
        <dbReference type="ARBA" id="ARBA00041230"/>
    </source>
</evidence>
<evidence type="ECO:0000256" key="16">
    <source>
        <dbReference type="ARBA" id="ARBA00023136"/>
    </source>
</evidence>
<evidence type="ECO:0000256" key="3">
    <source>
        <dbReference type="ARBA" id="ARBA00004906"/>
    </source>
</evidence>
<dbReference type="Proteomes" id="UP000267821">
    <property type="component" value="Unassembled WGS sequence"/>
</dbReference>
<dbReference type="SMART" id="SM00184">
    <property type="entry name" value="RING"/>
    <property type="match status" value="1"/>
</dbReference>
<evidence type="ECO:0000256" key="11">
    <source>
        <dbReference type="ARBA" id="ARBA00022771"/>
    </source>
</evidence>
<dbReference type="InParanoid" id="A0A3N4LSE4"/>
<sequence length="366" mass="40289">MSAAAVSSTPAPTGAFPEPSPSSHEMIFPWAAAPDIIRATQKDAYFQSVLLDRLSDLLRKLYGARLLHSYTSETRAFADLLYHAITTLRGARTLGEEYCDIVHIDADTQRLPRLGTRAGFMATVVLVPYILTKLLPRFRARVKGKLDRAVQRGEERIRREEARLAMVKNKTPGLGRNGKVKVPVKLSVQKYLRDNIEMLTNCDNLLAVNLAVFYFSGAYYHLAKRVWGLRYVFTKKLAPHEQRLGYEVLGVLLGARILAQAYFHVSKHLSPPAEDGAGGKVGAGLGLQAGGGGGGVDLEDDKKLAFLQGELARKCTLCLSPMTDPTATSCGHVFCWGCIEEWCRSKPECPLCRQGALVQHLLPLRG</sequence>
<dbReference type="STRING" id="1051890.A0A3N4LSE4"/>
<keyword evidence="12" id="KW-0833">Ubl conjugation pathway</keyword>
<evidence type="ECO:0000256" key="9">
    <source>
        <dbReference type="ARBA" id="ARBA00022692"/>
    </source>
</evidence>
<evidence type="ECO:0000259" key="21">
    <source>
        <dbReference type="PROSITE" id="PS50089"/>
    </source>
</evidence>
<keyword evidence="10" id="KW-0479">Metal-binding</keyword>
<keyword evidence="23" id="KW-1185">Reference proteome</keyword>
<keyword evidence="17" id="KW-0576">Peroxisome</keyword>
<dbReference type="AlphaFoldDB" id="A0A3N4LSE4"/>
<comment type="catalytic activity">
    <reaction evidence="1">
        <text>S-ubiquitinyl-[E2 ubiquitin-conjugating enzyme]-L-cysteine + [acceptor protein]-L-lysine = [E2 ubiquitin-conjugating enzyme]-L-cysteine + N(6)-ubiquitinyl-[acceptor protein]-L-lysine.</text>
        <dbReference type="EC" id="2.3.2.27"/>
    </reaction>
</comment>
<dbReference type="EMBL" id="ML121536">
    <property type="protein sequence ID" value="RPB25837.1"/>
    <property type="molecule type" value="Genomic_DNA"/>
</dbReference>
<keyword evidence="11 19" id="KW-0863">Zinc-finger</keyword>
<accession>A0A3N4LSE4</accession>
<dbReference type="GO" id="GO:0016562">
    <property type="term" value="P:protein import into peroxisome matrix, receptor recycling"/>
    <property type="evidence" value="ECO:0007669"/>
    <property type="project" value="UniProtKB-ARBA"/>
</dbReference>
<evidence type="ECO:0000256" key="2">
    <source>
        <dbReference type="ARBA" id="ARBA00004585"/>
    </source>
</evidence>
<dbReference type="Pfam" id="PF13639">
    <property type="entry name" value="zf-RING_2"/>
    <property type="match status" value="1"/>
</dbReference>
<feature type="compositionally biased region" description="Low complexity" evidence="20">
    <location>
        <begin position="1"/>
        <end position="15"/>
    </location>
</feature>
<evidence type="ECO:0000256" key="4">
    <source>
        <dbReference type="ARBA" id="ARBA00008704"/>
    </source>
</evidence>
<evidence type="ECO:0000256" key="8">
    <source>
        <dbReference type="ARBA" id="ARBA00022679"/>
    </source>
</evidence>
<evidence type="ECO:0000313" key="22">
    <source>
        <dbReference type="EMBL" id="RPB25837.1"/>
    </source>
</evidence>
<dbReference type="InterPro" id="IPR001841">
    <property type="entry name" value="Znf_RING"/>
</dbReference>
<comment type="pathway">
    <text evidence="3">Protein modification; protein ubiquitination.</text>
</comment>
<keyword evidence="13" id="KW-0862">Zinc</keyword>
<dbReference type="PROSITE" id="PS50089">
    <property type="entry name" value="ZF_RING_2"/>
    <property type="match status" value="1"/>
</dbReference>
<dbReference type="PROSITE" id="PS00518">
    <property type="entry name" value="ZF_RING_1"/>
    <property type="match status" value="1"/>
</dbReference>
<evidence type="ECO:0000256" key="1">
    <source>
        <dbReference type="ARBA" id="ARBA00000900"/>
    </source>
</evidence>
<evidence type="ECO:0000313" key="23">
    <source>
        <dbReference type="Proteomes" id="UP000267821"/>
    </source>
</evidence>
<dbReference type="FunCoup" id="A0A3N4LSE4">
    <property type="interactions" value="286"/>
</dbReference>
<dbReference type="CDD" id="cd16527">
    <property type="entry name" value="RING-HC_PEX10"/>
    <property type="match status" value="1"/>
</dbReference>
<dbReference type="InterPro" id="IPR017907">
    <property type="entry name" value="Znf_RING_CS"/>
</dbReference>
<comment type="similarity">
    <text evidence="4">Belongs to the pex2/pex10/pex12 family.</text>
</comment>
<dbReference type="GO" id="GO:0016567">
    <property type="term" value="P:protein ubiquitination"/>
    <property type="evidence" value="ECO:0007669"/>
    <property type="project" value="UniProtKB-ARBA"/>
</dbReference>
<reference evidence="22 23" key="1">
    <citation type="journal article" date="2018" name="Nat. Ecol. Evol.">
        <title>Pezizomycetes genomes reveal the molecular basis of ectomycorrhizal truffle lifestyle.</title>
        <authorList>
            <person name="Murat C."/>
            <person name="Payen T."/>
            <person name="Noel B."/>
            <person name="Kuo A."/>
            <person name="Morin E."/>
            <person name="Chen J."/>
            <person name="Kohler A."/>
            <person name="Krizsan K."/>
            <person name="Balestrini R."/>
            <person name="Da Silva C."/>
            <person name="Montanini B."/>
            <person name="Hainaut M."/>
            <person name="Levati E."/>
            <person name="Barry K.W."/>
            <person name="Belfiori B."/>
            <person name="Cichocki N."/>
            <person name="Clum A."/>
            <person name="Dockter R.B."/>
            <person name="Fauchery L."/>
            <person name="Guy J."/>
            <person name="Iotti M."/>
            <person name="Le Tacon F."/>
            <person name="Lindquist E.A."/>
            <person name="Lipzen A."/>
            <person name="Malagnac F."/>
            <person name="Mello A."/>
            <person name="Molinier V."/>
            <person name="Miyauchi S."/>
            <person name="Poulain J."/>
            <person name="Riccioni C."/>
            <person name="Rubini A."/>
            <person name="Sitrit Y."/>
            <person name="Splivallo R."/>
            <person name="Traeger S."/>
            <person name="Wang M."/>
            <person name="Zifcakova L."/>
            <person name="Wipf D."/>
            <person name="Zambonelli A."/>
            <person name="Paolocci F."/>
            <person name="Nowrousian M."/>
            <person name="Ottonello S."/>
            <person name="Baldrian P."/>
            <person name="Spatafora J.W."/>
            <person name="Henrissat B."/>
            <person name="Nagy L.G."/>
            <person name="Aury J.M."/>
            <person name="Wincker P."/>
            <person name="Grigoriev I.V."/>
            <person name="Bonfante P."/>
            <person name="Martin F.M."/>
        </authorList>
    </citation>
    <scope>NUCLEOTIDE SEQUENCE [LARGE SCALE GENOMIC DNA]</scope>
    <source>
        <strain evidence="22 23">ATCC MYA-4762</strain>
    </source>
</reference>
<keyword evidence="7" id="KW-0962">Peroxisome biogenesis</keyword>
<dbReference type="GO" id="GO:0008270">
    <property type="term" value="F:zinc ion binding"/>
    <property type="evidence" value="ECO:0007669"/>
    <property type="project" value="UniProtKB-KW"/>
</dbReference>
<dbReference type="EC" id="2.3.2.27" evidence="5"/>
<dbReference type="InterPro" id="IPR006845">
    <property type="entry name" value="Pex_N"/>
</dbReference>
<proteinExistence type="inferred from homology"/>
<dbReference type="PANTHER" id="PTHR23350">
    <property type="entry name" value="PEROXISOME ASSEMBLY PROTEIN 10"/>
    <property type="match status" value="1"/>
</dbReference>
<evidence type="ECO:0000256" key="7">
    <source>
        <dbReference type="ARBA" id="ARBA00022593"/>
    </source>
</evidence>
<evidence type="ECO:0000256" key="14">
    <source>
        <dbReference type="ARBA" id="ARBA00022927"/>
    </source>
</evidence>
<evidence type="ECO:0000256" key="13">
    <source>
        <dbReference type="ARBA" id="ARBA00022833"/>
    </source>
</evidence>
<dbReference type="Gene3D" id="3.30.40.10">
    <property type="entry name" value="Zinc/RING finger domain, C3HC4 (zinc finger)"/>
    <property type="match status" value="1"/>
</dbReference>